<dbReference type="RefSeq" id="WP_163518728.1">
    <property type="nucleotide sequence ID" value="NZ_JTCM02000012.1"/>
</dbReference>
<keyword evidence="2" id="KW-1185">Reference proteome</keyword>
<reference evidence="1 2" key="1">
    <citation type="journal article" date="2015" name="Genome Announc.">
        <title>Draft Genome Sequence of Cyanobacterium Hassallia byssoidea Strain VB512170, Isolated from Monuments in India.</title>
        <authorList>
            <person name="Singh D."/>
            <person name="Chandrababunaidu M.M."/>
            <person name="Panda A."/>
            <person name="Sen D."/>
            <person name="Bhattacharyya S."/>
            <person name="Adhikary S.P."/>
            <person name="Tripathy S."/>
        </authorList>
    </citation>
    <scope>NUCLEOTIDE SEQUENCE [LARGE SCALE GENOMIC DNA]</scope>
    <source>
        <strain evidence="1 2">VB512170</strain>
    </source>
</reference>
<dbReference type="EMBL" id="JTCM02000012">
    <property type="protein sequence ID" value="NEU72659.1"/>
    <property type="molecule type" value="Genomic_DNA"/>
</dbReference>
<sequence>MTIALPGAGVGYSHRCTRIEPMRAANVKNYFSAFSQEIYHVFLILS</sequence>
<dbReference type="Proteomes" id="UP000031549">
    <property type="component" value="Unassembled WGS sequence"/>
</dbReference>
<dbReference type="AlphaFoldDB" id="A0A846H7J6"/>
<comment type="caution">
    <text evidence="1">The sequence shown here is derived from an EMBL/GenBank/DDBJ whole genome shotgun (WGS) entry which is preliminary data.</text>
</comment>
<protein>
    <submittedName>
        <fullName evidence="1">Uncharacterized protein</fullName>
    </submittedName>
</protein>
<proteinExistence type="predicted"/>
<evidence type="ECO:0000313" key="2">
    <source>
        <dbReference type="Proteomes" id="UP000031549"/>
    </source>
</evidence>
<organism evidence="1 2">
    <name type="scientific">Hassallia byssoidea VB512170</name>
    <dbReference type="NCBI Taxonomy" id="1304833"/>
    <lineage>
        <taxon>Bacteria</taxon>
        <taxon>Bacillati</taxon>
        <taxon>Cyanobacteriota</taxon>
        <taxon>Cyanophyceae</taxon>
        <taxon>Nostocales</taxon>
        <taxon>Tolypothrichaceae</taxon>
        <taxon>Hassallia</taxon>
    </lineage>
</organism>
<gene>
    <name evidence="1" type="ORF">PI95_008775</name>
</gene>
<evidence type="ECO:0000313" key="1">
    <source>
        <dbReference type="EMBL" id="NEU72659.1"/>
    </source>
</evidence>
<name>A0A846H7J6_9CYAN</name>
<accession>A0A846H7J6</accession>